<name>A0A6J6W6J4_9ZZZZ</name>
<proteinExistence type="predicted"/>
<protein>
    <submittedName>
        <fullName evidence="1">Unannotated protein</fullName>
    </submittedName>
</protein>
<accession>A0A6J6W6J4</accession>
<gene>
    <name evidence="1" type="ORF">UFOPK2918_00801</name>
</gene>
<sequence length="42" mass="4749">MRTTIVAIRPALVEAIATGEIAYKRLAPTTMYVLFENLLRKL</sequence>
<reference evidence="1" key="1">
    <citation type="submission" date="2020-05" db="EMBL/GenBank/DDBJ databases">
        <authorList>
            <person name="Chiriac C."/>
            <person name="Salcher M."/>
            <person name="Ghai R."/>
            <person name="Kavagutti S V."/>
        </authorList>
    </citation>
    <scope>NUCLEOTIDE SEQUENCE</scope>
</reference>
<dbReference type="EMBL" id="CAEZZT010000051">
    <property type="protein sequence ID" value="CAB4779115.1"/>
    <property type="molecule type" value="Genomic_DNA"/>
</dbReference>
<dbReference type="AlphaFoldDB" id="A0A6J6W6J4"/>
<organism evidence="1">
    <name type="scientific">freshwater metagenome</name>
    <dbReference type="NCBI Taxonomy" id="449393"/>
    <lineage>
        <taxon>unclassified sequences</taxon>
        <taxon>metagenomes</taxon>
        <taxon>ecological metagenomes</taxon>
    </lineage>
</organism>
<evidence type="ECO:0000313" key="1">
    <source>
        <dbReference type="EMBL" id="CAB4779115.1"/>
    </source>
</evidence>